<sequence length="493" mass="53898">MALAAENEPLNSPAKANKDPEEHGTKGLEKNMTLFNGVSIIVGCIIGSGIFISPTGIQANAGSVGLSLIVWVLSGIFAAIGAYCYAELGTLIHKSGGDYAYIMEAFGPFLAFVRLWIESIVVRPCTATIVALTFAIYMLKPFFPECDPPAGTTELLAAILLILLTAINCWSVKWASKVQDVFFVAKVFALVLIIATGAYLLLTGKPQYRDSFENIFENTVKDFQTASLAFYSGLFAYQGWNYLNFIVEELQNPERNLPLAIAISCSLCTVIYTLTNVALYTTISPDEMLASPAVAVLFAEKNYGYFAFVMPIFVACSTIGSANGVILTSSRLFYCGAREGQMPQVLTMINKQTKTPIPAVLLTGLLSLFYLFLSNNIYSLINYIQVSYWLAIGAAIAALFYLRKTMPDAPRAVKVNLFFPVVFFIGCMALVFVPIIGAPKDTAIGILIMLSGVPVYLIFIAWKGKPKFFNSIINRLTLFTQKLFLVVDASKEN</sequence>
<organism evidence="10 11">
    <name type="scientific">Caenorhabditis auriculariae</name>
    <dbReference type="NCBI Taxonomy" id="2777116"/>
    <lineage>
        <taxon>Eukaryota</taxon>
        <taxon>Metazoa</taxon>
        <taxon>Ecdysozoa</taxon>
        <taxon>Nematoda</taxon>
        <taxon>Chromadorea</taxon>
        <taxon>Rhabditida</taxon>
        <taxon>Rhabditina</taxon>
        <taxon>Rhabditomorpha</taxon>
        <taxon>Rhabditoidea</taxon>
        <taxon>Rhabditidae</taxon>
        <taxon>Peloderinae</taxon>
        <taxon>Caenorhabditis</taxon>
    </lineage>
</organism>
<comment type="similarity">
    <text evidence="2">Belongs to the amino acid-polyamine-organocation (APC) superfamily. L-type amino acid transporter (LAT) (TC 2.A.3.8) family.</text>
</comment>
<protein>
    <submittedName>
        <fullName evidence="10">Uncharacterized protein</fullName>
    </submittedName>
</protein>
<dbReference type="PANTHER" id="PTHR11785">
    <property type="entry name" value="AMINO ACID TRANSPORTER"/>
    <property type="match status" value="1"/>
</dbReference>
<evidence type="ECO:0000256" key="8">
    <source>
        <dbReference type="SAM" id="MobiDB-lite"/>
    </source>
</evidence>
<feature type="transmembrane region" description="Helical" evidence="9">
    <location>
        <begin position="355"/>
        <end position="374"/>
    </location>
</feature>
<dbReference type="Pfam" id="PF13520">
    <property type="entry name" value="AA_permease_2"/>
    <property type="match status" value="1"/>
</dbReference>
<feature type="transmembrane region" description="Helical" evidence="9">
    <location>
        <begin position="415"/>
        <end position="437"/>
    </location>
</feature>
<feature type="transmembrane region" description="Helical" evidence="9">
    <location>
        <begin position="98"/>
        <end position="117"/>
    </location>
</feature>
<evidence type="ECO:0000256" key="6">
    <source>
        <dbReference type="ARBA" id="ARBA00022989"/>
    </source>
</evidence>
<dbReference type="InterPro" id="IPR002293">
    <property type="entry name" value="AA/rel_permease1"/>
</dbReference>
<dbReference type="OrthoDB" id="10062876at2759"/>
<evidence type="ECO:0000256" key="9">
    <source>
        <dbReference type="SAM" id="Phobius"/>
    </source>
</evidence>
<dbReference type="Gene3D" id="1.20.1740.10">
    <property type="entry name" value="Amino acid/polyamine transporter I"/>
    <property type="match status" value="1"/>
</dbReference>
<evidence type="ECO:0000256" key="2">
    <source>
        <dbReference type="ARBA" id="ARBA00007040"/>
    </source>
</evidence>
<feature type="transmembrane region" description="Helical" evidence="9">
    <location>
        <begin position="64"/>
        <end position="86"/>
    </location>
</feature>
<evidence type="ECO:0000256" key="1">
    <source>
        <dbReference type="ARBA" id="ARBA00004651"/>
    </source>
</evidence>
<evidence type="ECO:0000256" key="4">
    <source>
        <dbReference type="ARBA" id="ARBA00022475"/>
    </source>
</evidence>
<dbReference type="Proteomes" id="UP000835052">
    <property type="component" value="Unassembled WGS sequence"/>
</dbReference>
<evidence type="ECO:0000313" key="11">
    <source>
        <dbReference type="Proteomes" id="UP000835052"/>
    </source>
</evidence>
<proteinExistence type="inferred from homology"/>
<dbReference type="EMBL" id="CAJGYM010000002">
    <property type="protein sequence ID" value="CAD6185160.1"/>
    <property type="molecule type" value="Genomic_DNA"/>
</dbReference>
<dbReference type="FunFam" id="1.20.1740.10:FF:000003">
    <property type="entry name" value="Y+L amino acid transporter 1 isoform X1"/>
    <property type="match status" value="1"/>
</dbReference>
<keyword evidence="7 9" id="KW-0472">Membrane</keyword>
<evidence type="ECO:0000256" key="5">
    <source>
        <dbReference type="ARBA" id="ARBA00022692"/>
    </source>
</evidence>
<keyword evidence="4" id="KW-1003">Cell membrane</keyword>
<keyword evidence="5 9" id="KW-0812">Transmembrane</keyword>
<keyword evidence="6 9" id="KW-1133">Transmembrane helix</keyword>
<dbReference type="GO" id="GO:0005886">
    <property type="term" value="C:plasma membrane"/>
    <property type="evidence" value="ECO:0007669"/>
    <property type="project" value="UniProtKB-SubCell"/>
</dbReference>
<keyword evidence="3" id="KW-0813">Transport</keyword>
<name>A0A8S1GUG5_9PELO</name>
<feature type="transmembrane region" description="Helical" evidence="9">
    <location>
        <begin position="228"/>
        <end position="247"/>
    </location>
</feature>
<feature type="transmembrane region" description="Helical" evidence="9">
    <location>
        <begin position="124"/>
        <end position="143"/>
    </location>
</feature>
<feature type="transmembrane region" description="Helical" evidence="9">
    <location>
        <begin position="386"/>
        <end position="403"/>
    </location>
</feature>
<feature type="region of interest" description="Disordered" evidence="8">
    <location>
        <begin position="1"/>
        <end position="23"/>
    </location>
</feature>
<dbReference type="GO" id="GO:0015179">
    <property type="term" value="F:L-amino acid transmembrane transporter activity"/>
    <property type="evidence" value="ECO:0007669"/>
    <property type="project" value="TreeGrafter"/>
</dbReference>
<feature type="transmembrane region" description="Helical" evidence="9">
    <location>
        <begin position="259"/>
        <end position="283"/>
    </location>
</feature>
<keyword evidence="11" id="KW-1185">Reference proteome</keyword>
<dbReference type="PIRSF" id="PIRSF006060">
    <property type="entry name" value="AA_transporter"/>
    <property type="match status" value="1"/>
</dbReference>
<evidence type="ECO:0000313" key="10">
    <source>
        <dbReference type="EMBL" id="CAD6185160.1"/>
    </source>
</evidence>
<comment type="caution">
    <text evidence="10">The sequence shown here is derived from an EMBL/GenBank/DDBJ whole genome shotgun (WGS) entry which is preliminary data.</text>
</comment>
<evidence type="ECO:0000256" key="3">
    <source>
        <dbReference type="ARBA" id="ARBA00022448"/>
    </source>
</evidence>
<feature type="transmembrane region" description="Helical" evidence="9">
    <location>
        <begin position="34"/>
        <end position="52"/>
    </location>
</feature>
<gene>
    <name evidence="10" type="ORF">CAUJ_LOCUS1079</name>
</gene>
<evidence type="ECO:0000256" key="7">
    <source>
        <dbReference type="ARBA" id="ARBA00023136"/>
    </source>
</evidence>
<dbReference type="PANTHER" id="PTHR11785:SF421">
    <property type="entry name" value="LARGE NEUTRAL AMINO ACIDS TRANSPORTER SMALL SUBUNIT 1"/>
    <property type="match status" value="1"/>
</dbReference>
<dbReference type="AlphaFoldDB" id="A0A8S1GUG5"/>
<feature type="transmembrane region" description="Helical" evidence="9">
    <location>
        <begin position="303"/>
        <end position="334"/>
    </location>
</feature>
<feature type="transmembrane region" description="Helical" evidence="9">
    <location>
        <begin position="181"/>
        <end position="202"/>
    </location>
</feature>
<reference evidence="10" key="1">
    <citation type="submission" date="2020-10" db="EMBL/GenBank/DDBJ databases">
        <authorList>
            <person name="Kikuchi T."/>
        </authorList>
    </citation>
    <scope>NUCLEOTIDE SEQUENCE</scope>
    <source>
        <strain evidence="10">NKZ352</strain>
    </source>
</reference>
<comment type="subcellular location">
    <subcellularLocation>
        <location evidence="1">Cell membrane</location>
        <topology evidence="1">Multi-pass membrane protein</topology>
    </subcellularLocation>
</comment>
<feature type="transmembrane region" description="Helical" evidence="9">
    <location>
        <begin position="443"/>
        <end position="462"/>
    </location>
</feature>
<dbReference type="InterPro" id="IPR050598">
    <property type="entry name" value="AminoAcid_Transporter"/>
</dbReference>
<feature type="transmembrane region" description="Helical" evidence="9">
    <location>
        <begin position="155"/>
        <end position="174"/>
    </location>
</feature>
<accession>A0A8S1GUG5</accession>